<reference evidence="2" key="1">
    <citation type="journal article" date="2017" name="bioRxiv">
        <title>Comparative analysis of the genomes of Stylophora pistillata and Acropora digitifera provides evidence for extensive differences between species of corals.</title>
        <authorList>
            <person name="Voolstra C.R."/>
            <person name="Li Y."/>
            <person name="Liew Y.J."/>
            <person name="Baumgarten S."/>
            <person name="Zoccola D."/>
            <person name="Flot J.-F."/>
            <person name="Tambutte S."/>
            <person name="Allemand D."/>
            <person name="Aranda M."/>
        </authorList>
    </citation>
    <scope>NUCLEOTIDE SEQUENCE [LARGE SCALE GENOMIC DNA]</scope>
</reference>
<dbReference type="InterPro" id="IPR012340">
    <property type="entry name" value="NA-bd_OB-fold"/>
</dbReference>
<organism evidence="1 2">
    <name type="scientific">Stylophora pistillata</name>
    <name type="common">Smooth cauliflower coral</name>
    <dbReference type="NCBI Taxonomy" id="50429"/>
    <lineage>
        <taxon>Eukaryota</taxon>
        <taxon>Metazoa</taxon>
        <taxon>Cnidaria</taxon>
        <taxon>Anthozoa</taxon>
        <taxon>Hexacorallia</taxon>
        <taxon>Scleractinia</taxon>
        <taxon>Astrocoeniina</taxon>
        <taxon>Pocilloporidae</taxon>
        <taxon>Stylophora</taxon>
    </lineage>
</organism>
<evidence type="ECO:0000313" key="2">
    <source>
        <dbReference type="Proteomes" id="UP000225706"/>
    </source>
</evidence>
<gene>
    <name evidence="1" type="ORF">AWC38_SpisGene3454</name>
</gene>
<proteinExistence type="predicted"/>
<dbReference type="PANTHER" id="PTHR46670:SF3">
    <property type="entry name" value="ENDONUCLEASE_EXONUCLEASE_PHOSPHATASE DOMAIN-CONTAINING PROTEIN"/>
    <property type="match status" value="1"/>
</dbReference>
<keyword evidence="2" id="KW-1185">Reference proteome</keyword>
<dbReference type="OrthoDB" id="5985686at2759"/>
<accession>A0A2B4SRF9</accession>
<evidence type="ECO:0000313" key="1">
    <source>
        <dbReference type="EMBL" id="PFX31699.1"/>
    </source>
</evidence>
<dbReference type="Proteomes" id="UP000225706">
    <property type="component" value="Unassembled WGS sequence"/>
</dbReference>
<dbReference type="Gene3D" id="2.40.50.140">
    <property type="entry name" value="Nucleic acid-binding proteins"/>
    <property type="match status" value="1"/>
</dbReference>
<dbReference type="PANTHER" id="PTHR46670">
    <property type="entry name" value="ENDO/EXONUCLEASE/PHOSPHATASE DOMAIN-CONTAINING PROTEIN"/>
    <property type="match status" value="1"/>
</dbReference>
<dbReference type="SUPFAM" id="SSF56219">
    <property type="entry name" value="DNase I-like"/>
    <property type="match status" value="1"/>
</dbReference>
<name>A0A2B4SRF9_STYPI</name>
<protein>
    <submittedName>
        <fullName evidence="1">Uncharacterized protein</fullName>
    </submittedName>
</protein>
<comment type="caution">
    <text evidence="1">The sequence shown here is derived from an EMBL/GenBank/DDBJ whole genome shotgun (WGS) entry which is preliminary data.</text>
</comment>
<dbReference type="InterPro" id="IPR036691">
    <property type="entry name" value="Endo/exonu/phosph_ase_sf"/>
</dbReference>
<sequence>MDKAPINNSRLYKTNPLSKIHCIKESKTKEDEYSIAKAAKIAPSDVEFPYNKAVASQVSTAEDFLSASLYDKVDIKLKVVTKSENKQPVVHREKTKYRVECLVADHTESIKLILWEDAIEKKSTHTRWRVNNYLESLVMASEPLLILGDFNIHMDLPDDTDCRNMSDLLVSMGLKQHVVHPTHELGHTLDLIITRISDNIIAGRPYTDEFAKAIDFDLKFHQQAIHFEKTKSPSKILSAREDDGQIFINQYTSLIKANSSDVNFDPCKEQSLAGTSSPTDITLQQLDKLTRNQKVNVKATLTMDSLEPKELLKRNGSKGTVKEDCVLEDKTDKVNTFMVCQIPNCKKKMPYAVDCKVITCASCGTCQKVKACEKGMSARLCAELNGKDIWLTAFTDVMKMLIDKVDLSCNNTAD</sequence>
<dbReference type="AlphaFoldDB" id="A0A2B4SRF9"/>
<dbReference type="EMBL" id="LSMT01000032">
    <property type="protein sequence ID" value="PFX31699.1"/>
    <property type="molecule type" value="Genomic_DNA"/>
</dbReference>